<protein>
    <submittedName>
        <fullName evidence="5">SAM-dependent methyltransferase</fullName>
    </submittedName>
</protein>
<feature type="region of interest" description="Disordered" evidence="3">
    <location>
        <begin position="1"/>
        <end position="21"/>
    </location>
</feature>
<evidence type="ECO:0000256" key="1">
    <source>
        <dbReference type="ARBA" id="ARBA00022603"/>
    </source>
</evidence>
<evidence type="ECO:0000313" key="4">
    <source>
        <dbReference type="EMBL" id="MCT4369715.1"/>
    </source>
</evidence>
<evidence type="ECO:0000313" key="6">
    <source>
        <dbReference type="Proteomes" id="UP000217448"/>
    </source>
</evidence>
<keyword evidence="2" id="KW-0808">Transferase</keyword>
<dbReference type="SUPFAM" id="SSF53335">
    <property type="entry name" value="S-adenosyl-L-methionine-dependent methyltransferases"/>
    <property type="match status" value="1"/>
</dbReference>
<keyword evidence="1 5" id="KW-0489">Methyltransferase</keyword>
<dbReference type="InterPro" id="IPR029063">
    <property type="entry name" value="SAM-dependent_MTases_sf"/>
</dbReference>
<proteinExistence type="predicted"/>
<feature type="region of interest" description="Disordered" evidence="3">
    <location>
        <begin position="261"/>
        <end position="290"/>
    </location>
</feature>
<organism evidence="5">
    <name type="scientific">Alloyangia mangrovi</name>
    <dbReference type="NCBI Taxonomy" id="1779329"/>
    <lineage>
        <taxon>Bacteria</taxon>
        <taxon>Pseudomonadati</taxon>
        <taxon>Pseudomonadota</taxon>
        <taxon>Alphaproteobacteria</taxon>
        <taxon>Rhodobacterales</taxon>
        <taxon>Roseobacteraceae</taxon>
        <taxon>Alloyangia</taxon>
    </lineage>
</organism>
<evidence type="ECO:0000256" key="3">
    <source>
        <dbReference type="SAM" id="MobiDB-lite"/>
    </source>
</evidence>
<keyword evidence="6" id="KW-1185">Reference proteome</keyword>
<dbReference type="EMBL" id="NTHN02000006">
    <property type="protein sequence ID" value="MCT4369715.1"/>
    <property type="molecule type" value="Genomic_DNA"/>
</dbReference>
<dbReference type="Proteomes" id="UP000217448">
    <property type="component" value="Unassembled WGS sequence"/>
</dbReference>
<dbReference type="PANTHER" id="PTHR13090">
    <property type="entry name" value="ARGININE-HYDROXYLASE NDUFAF5, MITOCHONDRIAL"/>
    <property type="match status" value="1"/>
</dbReference>
<sequence>MSSQSSGPRPGQPAPQSPQLIDRTALARNRARARRAETLHRSLFLHEAARDEAQDRLIMVNREFKSPVIVTPFPEIWDGALPGAKIIHDDEVLDLEVGAHDLVIHALALHWANDPVGQLIQCRRALKADGLCLTIAFGGETLSELRAALGQAEIDVTGGLSPRVLPMGEIRDLGALLQRAGLALPVADSLPLDVSYESALHLMRDLRAMGEANALSARLRRPTRRAVLLRAAELYAQNYARPDGRLSATFELVTLTGWAPDESQQKPLRPGSAAHRLADALGAKETRLKD</sequence>
<feature type="compositionally biased region" description="Basic and acidic residues" evidence="3">
    <location>
        <begin position="276"/>
        <end position="290"/>
    </location>
</feature>
<dbReference type="RefSeq" id="WP_095882485.1">
    <property type="nucleotide sequence ID" value="NZ_NTHN02000006.1"/>
</dbReference>
<comment type="caution">
    <text evidence="5">The sequence shown here is derived from an EMBL/GenBank/DDBJ whole genome shotgun (WGS) entry which is preliminary data.</text>
</comment>
<dbReference type="GO" id="GO:0008168">
    <property type="term" value="F:methyltransferase activity"/>
    <property type="evidence" value="ECO:0007669"/>
    <property type="project" value="UniProtKB-KW"/>
</dbReference>
<reference evidence="4" key="3">
    <citation type="submission" date="2024-05" db="EMBL/GenBank/DDBJ databases">
        <title>Yangia mangrovi SAOS 153D genome.</title>
        <authorList>
            <person name="Verma A."/>
            <person name="Pal Y."/>
            <person name="Sundharam S."/>
            <person name="Bisht B."/>
            <person name="Srinivasan K."/>
        </authorList>
    </citation>
    <scope>NUCLEOTIDE SEQUENCE</scope>
    <source>
        <strain evidence="4">SAOS 153D</strain>
    </source>
</reference>
<dbReference type="Gene3D" id="3.40.50.150">
    <property type="entry name" value="Vaccinia Virus protein VP39"/>
    <property type="match status" value="1"/>
</dbReference>
<dbReference type="AlphaFoldDB" id="A0A2A3JV27"/>
<evidence type="ECO:0000313" key="5">
    <source>
        <dbReference type="EMBL" id="PBD18992.1"/>
    </source>
</evidence>
<dbReference type="PANTHER" id="PTHR13090:SF1">
    <property type="entry name" value="ARGININE-HYDROXYLASE NDUFAF5, MITOCHONDRIAL"/>
    <property type="match status" value="1"/>
</dbReference>
<reference evidence="6" key="2">
    <citation type="submission" date="2023-07" db="EMBL/GenBank/DDBJ databases">
        <title>Yangia mangrovi SAOS 153D genome.</title>
        <authorList>
            <person name="Verma A."/>
            <person name="Pal Y."/>
            <person name="Sundharam S."/>
            <person name="Bisht B."/>
            <person name="Srinivasan K."/>
        </authorList>
    </citation>
    <scope>NUCLEOTIDE SEQUENCE [LARGE SCALE GENOMIC DNA]</scope>
    <source>
        <strain evidence="6">SAOS 153D</strain>
    </source>
</reference>
<dbReference type="InterPro" id="IPR050602">
    <property type="entry name" value="Malonyl-ACP_OMT"/>
</dbReference>
<name>A0A2A3JV27_9RHOB</name>
<dbReference type="GO" id="GO:0032259">
    <property type="term" value="P:methylation"/>
    <property type="evidence" value="ECO:0007669"/>
    <property type="project" value="UniProtKB-KW"/>
</dbReference>
<evidence type="ECO:0000256" key="2">
    <source>
        <dbReference type="ARBA" id="ARBA00022679"/>
    </source>
</evidence>
<reference evidence="5" key="1">
    <citation type="submission" date="2017-09" db="EMBL/GenBank/DDBJ databases">
        <title>Yangia sp. SAOS 153D whole genome sequencing.</title>
        <authorList>
            <person name="Verma A."/>
            <person name="Krishnamurthi S."/>
        </authorList>
    </citation>
    <scope>NUCLEOTIDE SEQUENCE [LARGE SCALE GENOMIC DNA]</scope>
    <source>
        <strain evidence="5">SAOS 153D</strain>
    </source>
</reference>
<accession>A0A2A3JV27</accession>
<dbReference type="OrthoDB" id="9793723at2"/>
<gene>
    <name evidence="4" type="ORF">CLG85_004930</name>
    <name evidence="5" type="ORF">CLG85_12000</name>
</gene>
<dbReference type="EMBL" id="NTHN01000173">
    <property type="protein sequence ID" value="PBD18992.1"/>
    <property type="molecule type" value="Genomic_DNA"/>
</dbReference>